<gene>
    <name evidence="1" type="ORF">GLYMA_10G006900</name>
</gene>
<reference evidence="1" key="3">
    <citation type="submission" date="2018-07" db="EMBL/GenBank/DDBJ databases">
        <title>WGS assembly of Glycine max.</title>
        <authorList>
            <person name="Schmutz J."/>
            <person name="Cannon S."/>
            <person name="Schlueter J."/>
            <person name="Ma J."/>
            <person name="Mitros T."/>
            <person name="Nelson W."/>
            <person name="Hyten D."/>
            <person name="Song Q."/>
            <person name="Thelen J."/>
            <person name="Cheng J."/>
            <person name="Xu D."/>
            <person name="Hellsten U."/>
            <person name="May G."/>
            <person name="Yu Y."/>
            <person name="Sakurai T."/>
            <person name="Umezawa T."/>
            <person name="Bhattacharyya M."/>
            <person name="Sandhu D."/>
            <person name="Valliyodan B."/>
            <person name="Lindquist E."/>
            <person name="Peto M."/>
            <person name="Grant D."/>
            <person name="Shu S."/>
            <person name="Goodstein D."/>
            <person name="Barry K."/>
            <person name="Futrell-Griggs M."/>
            <person name="Abernathy B."/>
            <person name="Du J."/>
            <person name="Tian Z."/>
            <person name="Zhu L."/>
            <person name="Gill N."/>
            <person name="Joshi T."/>
            <person name="Libault M."/>
            <person name="Sethuraman A."/>
            <person name="Zhang X."/>
            <person name="Shinozaki K."/>
            <person name="Nguyen H."/>
            <person name="Wing R."/>
            <person name="Cregan P."/>
            <person name="Specht J."/>
            <person name="Grimwood J."/>
            <person name="Rokhsar D."/>
            <person name="Stacey G."/>
            <person name="Shoemaker R."/>
            <person name="Jackson S."/>
        </authorList>
    </citation>
    <scope>NUCLEOTIDE SEQUENCE</scope>
    <source>
        <tissue evidence="1">Callus</tissue>
    </source>
</reference>
<dbReference type="EnsemblPlants" id="KRH31708">
    <property type="protein sequence ID" value="KRH31708"/>
    <property type="gene ID" value="GLYMA_10G006900"/>
</dbReference>
<dbReference type="EMBL" id="CM000843">
    <property type="protein sequence ID" value="KRH31708.1"/>
    <property type="molecule type" value="Genomic_DNA"/>
</dbReference>
<sequence>MVVRSSFTRLINFPKEDASCGEAYSDHPCFLLSKVHFVWLEASVFLVGGGDGDHDHLPPKENDDQQGK</sequence>
<evidence type="ECO:0000313" key="1">
    <source>
        <dbReference type="EMBL" id="KRH31708.1"/>
    </source>
</evidence>
<dbReference type="AlphaFoldDB" id="A0A0R0HML1"/>
<evidence type="ECO:0000313" key="3">
    <source>
        <dbReference type="Proteomes" id="UP000008827"/>
    </source>
</evidence>
<dbReference type="Gramene" id="KRH31708">
    <property type="protein sequence ID" value="KRH31708"/>
    <property type="gene ID" value="GLYMA_10G006900"/>
</dbReference>
<accession>A0A0R0HML1</accession>
<dbReference type="InParanoid" id="A0A0R0HML1"/>
<dbReference type="Proteomes" id="UP000008827">
    <property type="component" value="Chromosome 10"/>
</dbReference>
<reference evidence="1 2" key="1">
    <citation type="journal article" date="2010" name="Nature">
        <title>Genome sequence of the palaeopolyploid soybean.</title>
        <authorList>
            <person name="Schmutz J."/>
            <person name="Cannon S.B."/>
            <person name="Schlueter J."/>
            <person name="Ma J."/>
            <person name="Mitros T."/>
            <person name="Nelson W."/>
            <person name="Hyten D.L."/>
            <person name="Song Q."/>
            <person name="Thelen J.J."/>
            <person name="Cheng J."/>
            <person name="Xu D."/>
            <person name="Hellsten U."/>
            <person name="May G.D."/>
            <person name="Yu Y."/>
            <person name="Sakurai T."/>
            <person name="Umezawa T."/>
            <person name="Bhattacharyya M.K."/>
            <person name="Sandhu D."/>
            <person name="Valliyodan B."/>
            <person name="Lindquist E."/>
            <person name="Peto M."/>
            <person name="Grant D."/>
            <person name="Shu S."/>
            <person name="Goodstein D."/>
            <person name="Barry K."/>
            <person name="Futrell-Griggs M."/>
            <person name="Abernathy B."/>
            <person name="Du J."/>
            <person name="Tian Z."/>
            <person name="Zhu L."/>
            <person name="Gill N."/>
            <person name="Joshi T."/>
            <person name="Libault M."/>
            <person name="Sethuraman A."/>
            <person name="Zhang X.-C."/>
            <person name="Shinozaki K."/>
            <person name="Nguyen H.T."/>
            <person name="Wing R.A."/>
            <person name="Cregan P."/>
            <person name="Specht J."/>
            <person name="Grimwood J."/>
            <person name="Rokhsar D."/>
            <person name="Stacey G."/>
            <person name="Shoemaker R.C."/>
            <person name="Jackson S.A."/>
        </authorList>
    </citation>
    <scope>NUCLEOTIDE SEQUENCE [LARGE SCALE GENOMIC DNA]</scope>
    <source>
        <strain evidence="2">cv. Williams 82</strain>
        <tissue evidence="1">Callus</tissue>
    </source>
</reference>
<name>A0A0R0HML1_SOYBN</name>
<evidence type="ECO:0000313" key="2">
    <source>
        <dbReference type="EnsemblPlants" id="KRH31708"/>
    </source>
</evidence>
<protein>
    <submittedName>
        <fullName evidence="1 2">Uncharacterized protein</fullName>
    </submittedName>
</protein>
<proteinExistence type="predicted"/>
<reference evidence="2" key="2">
    <citation type="submission" date="2018-02" db="UniProtKB">
        <authorList>
            <consortium name="EnsemblPlants"/>
        </authorList>
    </citation>
    <scope>IDENTIFICATION</scope>
    <source>
        <strain evidence="2">Williams 82</strain>
    </source>
</reference>
<organism evidence="1">
    <name type="scientific">Glycine max</name>
    <name type="common">Soybean</name>
    <name type="synonym">Glycine hispida</name>
    <dbReference type="NCBI Taxonomy" id="3847"/>
    <lineage>
        <taxon>Eukaryota</taxon>
        <taxon>Viridiplantae</taxon>
        <taxon>Streptophyta</taxon>
        <taxon>Embryophyta</taxon>
        <taxon>Tracheophyta</taxon>
        <taxon>Spermatophyta</taxon>
        <taxon>Magnoliopsida</taxon>
        <taxon>eudicotyledons</taxon>
        <taxon>Gunneridae</taxon>
        <taxon>Pentapetalae</taxon>
        <taxon>rosids</taxon>
        <taxon>fabids</taxon>
        <taxon>Fabales</taxon>
        <taxon>Fabaceae</taxon>
        <taxon>Papilionoideae</taxon>
        <taxon>50 kb inversion clade</taxon>
        <taxon>NPAAA clade</taxon>
        <taxon>indigoferoid/millettioid clade</taxon>
        <taxon>Phaseoleae</taxon>
        <taxon>Glycine</taxon>
        <taxon>Glycine subgen. Soja</taxon>
    </lineage>
</organism>
<keyword evidence="3" id="KW-1185">Reference proteome</keyword>